<feature type="transmembrane region" description="Helical" evidence="1">
    <location>
        <begin position="58"/>
        <end position="77"/>
    </location>
</feature>
<keyword evidence="1" id="KW-1133">Transmembrane helix</keyword>
<accession>A0A502EDQ6</accession>
<dbReference type="Pfam" id="PF20315">
    <property type="entry name" value="DUF6611"/>
    <property type="match status" value="1"/>
</dbReference>
<keyword evidence="3" id="KW-1185">Reference proteome</keyword>
<dbReference type="Proteomes" id="UP000320095">
    <property type="component" value="Unassembled WGS sequence"/>
</dbReference>
<sequence>MNVSTHEPRWRRLLDGGHTWGSLAVSPTRYGVTRYRLVVFPPGMSADDRMLLRVWRSWPVWGMTLFLLLEILLVPAIGASSALATSTAVFLGTGAALAAMTGATRGDVRTLSAVRMAGVDGTALAEGFAELCALVNDLAGADCERVDGEIDAVEHELLVWRVYDRMAADTHART</sequence>
<evidence type="ECO:0000313" key="2">
    <source>
        <dbReference type="EMBL" id="TPG35808.1"/>
    </source>
</evidence>
<organism evidence="2 3">
    <name type="scientific">Mycolicibacterium hodleri</name>
    <dbReference type="NCBI Taxonomy" id="49897"/>
    <lineage>
        <taxon>Bacteria</taxon>
        <taxon>Bacillati</taxon>
        <taxon>Actinomycetota</taxon>
        <taxon>Actinomycetes</taxon>
        <taxon>Mycobacteriales</taxon>
        <taxon>Mycobacteriaceae</taxon>
        <taxon>Mycolicibacterium</taxon>
    </lineage>
</organism>
<dbReference type="AlphaFoldDB" id="A0A502EDQ6"/>
<keyword evidence="1" id="KW-0472">Membrane</keyword>
<evidence type="ECO:0000256" key="1">
    <source>
        <dbReference type="SAM" id="Phobius"/>
    </source>
</evidence>
<proteinExistence type="predicted"/>
<keyword evidence="1" id="KW-0812">Transmembrane</keyword>
<name>A0A502EDQ6_9MYCO</name>
<protein>
    <submittedName>
        <fullName evidence="2">Uncharacterized protein</fullName>
    </submittedName>
</protein>
<dbReference type="RefSeq" id="WP_140689123.1">
    <property type="nucleotide sequence ID" value="NZ_RCZG01000002.1"/>
</dbReference>
<reference evidence="2 3" key="1">
    <citation type="journal article" date="2019" name="Environ. Microbiol.">
        <title>Species interactions and distinct microbial communities in high Arctic permafrost affected cryosols are associated with the CH4 and CO2 gas fluxes.</title>
        <authorList>
            <person name="Altshuler I."/>
            <person name="Hamel J."/>
            <person name="Turney S."/>
            <person name="Magnuson E."/>
            <person name="Levesque R."/>
            <person name="Greer C."/>
            <person name="Whyte L.G."/>
        </authorList>
    </citation>
    <scope>NUCLEOTIDE SEQUENCE [LARGE SCALE GENOMIC DNA]</scope>
    <source>
        <strain evidence="2 3">S5.20</strain>
    </source>
</reference>
<dbReference type="EMBL" id="RCZG01000002">
    <property type="protein sequence ID" value="TPG35808.1"/>
    <property type="molecule type" value="Genomic_DNA"/>
</dbReference>
<gene>
    <name evidence="2" type="ORF">EAH80_07075</name>
</gene>
<dbReference type="OrthoDB" id="5118875at2"/>
<dbReference type="InterPro" id="IPR046719">
    <property type="entry name" value="DUF6611"/>
</dbReference>
<evidence type="ECO:0000313" key="3">
    <source>
        <dbReference type="Proteomes" id="UP000320095"/>
    </source>
</evidence>
<comment type="caution">
    <text evidence="2">The sequence shown here is derived from an EMBL/GenBank/DDBJ whole genome shotgun (WGS) entry which is preliminary data.</text>
</comment>
<feature type="transmembrane region" description="Helical" evidence="1">
    <location>
        <begin position="83"/>
        <end position="103"/>
    </location>
</feature>